<feature type="compositionally biased region" description="Polar residues" evidence="1">
    <location>
        <begin position="29"/>
        <end position="41"/>
    </location>
</feature>
<feature type="compositionally biased region" description="Basic and acidic residues" evidence="1">
    <location>
        <begin position="16"/>
        <end position="28"/>
    </location>
</feature>
<dbReference type="AlphaFoldDB" id="T1GV50"/>
<organism evidence="2 3">
    <name type="scientific">Megaselia scalaris</name>
    <name type="common">Humpbacked fly</name>
    <name type="synonym">Phora scalaris</name>
    <dbReference type="NCBI Taxonomy" id="36166"/>
    <lineage>
        <taxon>Eukaryota</taxon>
        <taxon>Metazoa</taxon>
        <taxon>Ecdysozoa</taxon>
        <taxon>Arthropoda</taxon>
        <taxon>Hexapoda</taxon>
        <taxon>Insecta</taxon>
        <taxon>Pterygota</taxon>
        <taxon>Neoptera</taxon>
        <taxon>Endopterygota</taxon>
        <taxon>Diptera</taxon>
        <taxon>Brachycera</taxon>
        <taxon>Muscomorpha</taxon>
        <taxon>Platypezoidea</taxon>
        <taxon>Phoridae</taxon>
        <taxon>Megaseliini</taxon>
        <taxon>Megaselia</taxon>
    </lineage>
</organism>
<accession>T1GV50</accession>
<evidence type="ECO:0000256" key="1">
    <source>
        <dbReference type="SAM" id="MobiDB-lite"/>
    </source>
</evidence>
<feature type="compositionally biased region" description="Polar residues" evidence="1">
    <location>
        <begin position="1"/>
        <end position="10"/>
    </location>
</feature>
<reference evidence="3" key="1">
    <citation type="submission" date="2013-02" db="EMBL/GenBank/DDBJ databases">
        <authorList>
            <person name="Hughes D."/>
        </authorList>
    </citation>
    <scope>NUCLEOTIDE SEQUENCE</scope>
    <source>
        <strain>Durham</strain>
        <strain evidence="3">NC isolate 2 -- Noor lab</strain>
    </source>
</reference>
<dbReference type="HOGENOM" id="CLU_2690658_0_0_1"/>
<keyword evidence="3" id="KW-1185">Reference proteome</keyword>
<dbReference type="EMBL" id="CAQQ02149205">
    <property type="status" value="NOT_ANNOTATED_CDS"/>
    <property type="molecule type" value="Genomic_DNA"/>
</dbReference>
<feature type="region of interest" description="Disordered" evidence="1">
    <location>
        <begin position="1"/>
        <end position="74"/>
    </location>
</feature>
<dbReference type="Proteomes" id="UP000015102">
    <property type="component" value="Unassembled WGS sequence"/>
</dbReference>
<protein>
    <submittedName>
        <fullName evidence="2">Uncharacterized protein</fullName>
    </submittedName>
</protein>
<evidence type="ECO:0000313" key="2">
    <source>
        <dbReference type="EnsemblMetazoa" id="MESCA007632-PA"/>
    </source>
</evidence>
<evidence type="ECO:0000313" key="3">
    <source>
        <dbReference type="Proteomes" id="UP000015102"/>
    </source>
</evidence>
<sequence>MSLDELQQATGLDVSKLPEDVREFDRKQNPQNYKSSNSSSPDVVDEKSLPESTQPLKTSVKEPSNYIKLPTNLC</sequence>
<reference evidence="2" key="2">
    <citation type="submission" date="2015-06" db="UniProtKB">
        <authorList>
            <consortium name="EnsemblMetazoa"/>
        </authorList>
    </citation>
    <scope>IDENTIFICATION</scope>
</reference>
<name>T1GV50_MEGSC</name>
<proteinExistence type="predicted"/>
<dbReference type="EMBL" id="CAQQ02149204">
    <property type="status" value="NOT_ANNOTATED_CDS"/>
    <property type="molecule type" value="Genomic_DNA"/>
</dbReference>
<dbReference type="EnsemblMetazoa" id="MESCA007632-RA">
    <property type="protein sequence ID" value="MESCA007632-PA"/>
    <property type="gene ID" value="MESCA007632"/>
</dbReference>